<dbReference type="RefSeq" id="WP_073137726.1">
    <property type="nucleotide sequence ID" value="NZ_FQWQ01000003.1"/>
</dbReference>
<dbReference type="OrthoDB" id="1109395at2"/>
<organism evidence="4 5">
    <name type="scientific">Chryseolinea serpens</name>
    <dbReference type="NCBI Taxonomy" id="947013"/>
    <lineage>
        <taxon>Bacteria</taxon>
        <taxon>Pseudomonadati</taxon>
        <taxon>Bacteroidota</taxon>
        <taxon>Cytophagia</taxon>
        <taxon>Cytophagales</taxon>
        <taxon>Fulvivirgaceae</taxon>
        <taxon>Chryseolinea</taxon>
    </lineage>
</organism>
<dbReference type="STRING" id="947013.SAMN04488109_4098"/>
<dbReference type="EMBL" id="FQWQ01000003">
    <property type="protein sequence ID" value="SHH50467.1"/>
    <property type="molecule type" value="Genomic_DNA"/>
</dbReference>
<feature type="domain" description="GAF" evidence="3">
    <location>
        <begin position="344"/>
        <end position="491"/>
    </location>
</feature>
<keyword evidence="5" id="KW-1185">Reference proteome</keyword>
<dbReference type="InterPro" id="IPR029016">
    <property type="entry name" value="GAF-like_dom_sf"/>
</dbReference>
<feature type="coiled-coil region" evidence="1">
    <location>
        <begin position="490"/>
        <end position="613"/>
    </location>
</feature>
<feature type="transmembrane region" description="Helical" evidence="2">
    <location>
        <begin position="12"/>
        <end position="31"/>
    </location>
</feature>
<dbReference type="SMART" id="SM00065">
    <property type="entry name" value="GAF"/>
    <property type="match status" value="1"/>
</dbReference>
<evidence type="ECO:0000256" key="2">
    <source>
        <dbReference type="SAM" id="Phobius"/>
    </source>
</evidence>
<evidence type="ECO:0000256" key="1">
    <source>
        <dbReference type="SAM" id="Coils"/>
    </source>
</evidence>
<evidence type="ECO:0000313" key="5">
    <source>
        <dbReference type="Proteomes" id="UP000184212"/>
    </source>
</evidence>
<proteinExistence type="predicted"/>
<dbReference type="InterPro" id="IPR003018">
    <property type="entry name" value="GAF"/>
</dbReference>
<evidence type="ECO:0000313" key="4">
    <source>
        <dbReference type="EMBL" id="SHH50467.1"/>
    </source>
</evidence>
<accession>A0A1M5TI82</accession>
<name>A0A1M5TI82_9BACT</name>
<dbReference type="Gene3D" id="3.30.450.40">
    <property type="match status" value="1"/>
</dbReference>
<sequence>MKFWRDKSLKQWGVYILVLMTILFIAEYFAVHHTIQRLNESERKIDYARSIQVKNQEIALQVQQFINGHKDLAAPLAAELEQQDHELQTLAKGGRMDGTDFFLTPLSRLPHITYDNLYPYWTRYKTSVHTLLTESETVTLKTAVAAPADSLAAPTPEMPATTEGNPKYHQAKADFEAQWISVSHWYDKLIKDLEDEIASRQQAVLNWFAFFLLADVLLLGGLFYVFNRFVLSPIKRLESNTAGHVHTRDLPGHEIGQLSQKINQTIENLKDATDFVTAIGEGKLDVDYRQTFDSTYTQGKNKLADSLIEMQAKLRAMNEEERKRQWANEGLAKFVDILRSSNDNLTTLGDRVIAALVQYTRSNQGGLYLLNEDDANDKHLQLTALFAFDIKKFEQKKIKLGEGILGQTFLEKETTYLPEVPEEYIRITSGLGDAPPKSILMVPLKVDTQVYGIIELASFNSFLPHEIAFVEKLSESIASTLASVTAAQKNRNLIEQFQEQTEVMRAQEEEMRQNMEEMQATQEEVSRKEKNYLARIAELEAQPKSTANRAEIEALQAAWRKKEEEYRQEADALQSKLTHSPKADDWELAVAVEQALQVNLKALQITQEELDRKTAR</sequence>
<dbReference type="AlphaFoldDB" id="A0A1M5TI82"/>
<keyword evidence="1" id="KW-0175">Coiled coil</keyword>
<reference evidence="4 5" key="1">
    <citation type="submission" date="2016-11" db="EMBL/GenBank/DDBJ databases">
        <authorList>
            <person name="Jaros S."/>
            <person name="Januszkiewicz K."/>
            <person name="Wedrychowicz H."/>
        </authorList>
    </citation>
    <scope>NUCLEOTIDE SEQUENCE [LARGE SCALE GENOMIC DNA]</scope>
    <source>
        <strain evidence="4 5">DSM 24574</strain>
    </source>
</reference>
<feature type="transmembrane region" description="Helical" evidence="2">
    <location>
        <begin position="207"/>
        <end position="226"/>
    </location>
</feature>
<gene>
    <name evidence="4" type="ORF">SAMN04488109_4098</name>
</gene>
<dbReference type="Pfam" id="PF13185">
    <property type="entry name" value="GAF_2"/>
    <property type="match status" value="1"/>
</dbReference>
<keyword evidence="2" id="KW-0472">Membrane</keyword>
<protein>
    <submittedName>
        <fullName evidence="4">GAF domain-containing protein</fullName>
    </submittedName>
</protein>
<dbReference type="Proteomes" id="UP000184212">
    <property type="component" value="Unassembled WGS sequence"/>
</dbReference>
<evidence type="ECO:0000259" key="3">
    <source>
        <dbReference type="SMART" id="SM00065"/>
    </source>
</evidence>
<keyword evidence="2" id="KW-1133">Transmembrane helix</keyword>
<keyword evidence="2" id="KW-0812">Transmembrane</keyword>
<dbReference type="SUPFAM" id="SSF55781">
    <property type="entry name" value="GAF domain-like"/>
    <property type="match status" value="1"/>
</dbReference>